<feature type="domain" description="Flagellar hook-length control protein-like C-terminal" evidence="2">
    <location>
        <begin position="344"/>
        <end position="408"/>
    </location>
</feature>
<evidence type="ECO:0000313" key="3">
    <source>
        <dbReference type="EMBL" id="GLI20441.1"/>
    </source>
</evidence>
<feature type="region of interest" description="Disordered" evidence="1">
    <location>
        <begin position="13"/>
        <end position="177"/>
    </location>
</feature>
<sequence>MRTADVALAAFALNPDTAAGREPLPQDGPPFDDLLSLMEDARPTPRREAEAPREDATEPRPAEPPARPPAASLDRLLARCEHPAPQRGGIDAAPAPRGALILPQQQTRPIDAAETEVEPPADTPAPDTPLQPAAIPLLTMPPAPVMDARDTPATDIAPSPQAIPAPVPLAAPTGSAEAPPPMLLVVLRQETHFAPVRAFTPPATAPLPVARADTQRETSTSEATDTPAVDAPPRHLDPRENRMPLRPLPPRAAPDDAQSDQPQPRRIAPDHSQAPARPTAPVAEPPTLQPAIKADASPALPFASLAQIGRAIAAEVAQIDPAAASAPAGSAVQAPDSPTPTGPVRVLDIALSPETLGRVVVHMRLTPHGLTVRLKADNPATAELLAADKDHLSAILRSAGLPDVELEVGGPVLSQLDAPVRSLAAMEATPRQESADEGQGGGRGNTDPGRQGRSGRQDRTFTDDDSAPSFADEPRAGAG</sequence>
<dbReference type="GeneID" id="95760906"/>
<gene>
    <name evidence="4" type="ORF">GGQ86_002276</name>
    <name evidence="3" type="ORF">XFLAVUS301_01150</name>
</gene>
<organism evidence="3 5">
    <name type="scientific">Xanthobacter flavus</name>
    <dbReference type="NCBI Taxonomy" id="281"/>
    <lineage>
        <taxon>Bacteria</taxon>
        <taxon>Pseudomonadati</taxon>
        <taxon>Pseudomonadota</taxon>
        <taxon>Alphaproteobacteria</taxon>
        <taxon>Hyphomicrobiales</taxon>
        <taxon>Xanthobacteraceae</taxon>
        <taxon>Xanthobacter</taxon>
    </lineage>
</organism>
<protein>
    <recommendedName>
        <fullName evidence="2">Flagellar hook-length control protein-like C-terminal domain-containing protein</fullName>
    </recommendedName>
</protein>
<evidence type="ECO:0000313" key="6">
    <source>
        <dbReference type="Proteomes" id="UP001245370"/>
    </source>
</evidence>
<keyword evidence="6" id="KW-1185">Reference proteome</keyword>
<feature type="compositionally biased region" description="Basic and acidic residues" evidence="1">
    <location>
        <begin position="39"/>
        <end position="61"/>
    </location>
</feature>
<dbReference type="EMBL" id="JAVDPY010000003">
    <property type="protein sequence ID" value="MDR6333806.1"/>
    <property type="molecule type" value="Genomic_DNA"/>
</dbReference>
<dbReference type="Pfam" id="PF02120">
    <property type="entry name" value="Flg_hook"/>
    <property type="match status" value="1"/>
</dbReference>
<evidence type="ECO:0000259" key="2">
    <source>
        <dbReference type="Pfam" id="PF02120"/>
    </source>
</evidence>
<dbReference type="EMBL" id="BSDO01000001">
    <property type="protein sequence ID" value="GLI20441.1"/>
    <property type="molecule type" value="Genomic_DNA"/>
</dbReference>
<dbReference type="Gene3D" id="3.30.750.140">
    <property type="match status" value="1"/>
</dbReference>
<evidence type="ECO:0000313" key="5">
    <source>
        <dbReference type="Proteomes" id="UP001144397"/>
    </source>
</evidence>
<feature type="compositionally biased region" description="Basic and acidic residues" evidence="1">
    <location>
        <begin position="232"/>
        <end position="243"/>
    </location>
</feature>
<name>A0A9W6CEL6_XANFL</name>
<dbReference type="InterPro" id="IPR021136">
    <property type="entry name" value="Flagellar_hook_control-like_C"/>
</dbReference>
<dbReference type="Proteomes" id="UP001144397">
    <property type="component" value="Unassembled WGS sequence"/>
</dbReference>
<dbReference type="CDD" id="cd17470">
    <property type="entry name" value="T3SS_Flik_C"/>
    <property type="match status" value="1"/>
</dbReference>
<proteinExistence type="predicted"/>
<evidence type="ECO:0000256" key="1">
    <source>
        <dbReference type="SAM" id="MobiDB-lite"/>
    </source>
</evidence>
<dbReference type="Proteomes" id="UP001245370">
    <property type="component" value="Unassembled WGS sequence"/>
</dbReference>
<dbReference type="AlphaFoldDB" id="A0A9W6CEL6"/>
<reference evidence="3" key="1">
    <citation type="submission" date="2022-12" db="EMBL/GenBank/DDBJ databases">
        <title>Reference genome sequencing for broad-spectrum identification of bacterial and archaeal isolates by mass spectrometry.</title>
        <authorList>
            <person name="Sekiguchi Y."/>
            <person name="Tourlousse D.M."/>
        </authorList>
    </citation>
    <scope>NUCLEOTIDE SEQUENCE</scope>
    <source>
        <strain evidence="3">301</strain>
    </source>
</reference>
<feature type="region of interest" description="Disordered" evidence="1">
    <location>
        <begin position="426"/>
        <end position="479"/>
    </location>
</feature>
<comment type="caution">
    <text evidence="3">The sequence shown here is derived from an EMBL/GenBank/DDBJ whole genome shotgun (WGS) entry which is preliminary data.</text>
</comment>
<dbReference type="InterPro" id="IPR038610">
    <property type="entry name" value="FliK-like_C_sf"/>
</dbReference>
<accession>A0A9W6CEL6</accession>
<dbReference type="RefSeq" id="WP_281804588.1">
    <property type="nucleotide sequence ID" value="NZ_BSDO01000001.1"/>
</dbReference>
<evidence type="ECO:0000313" key="4">
    <source>
        <dbReference type="EMBL" id="MDR6333806.1"/>
    </source>
</evidence>
<reference evidence="4 6" key="2">
    <citation type="submission" date="2023-07" db="EMBL/GenBank/DDBJ databases">
        <title>Genomic Encyclopedia of Type Strains, Phase IV (KMG-IV): sequencing the most valuable type-strain genomes for metagenomic binning, comparative biology and taxonomic classification.</title>
        <authorList>
            <person name="Goeker M."/>
        </authorList>
    </citation>
    <scope>NUCLEOTIDE SEQUENCE [LARGE SCALE GENOMIC DNA]</scope>
    <source>
        <strain evidence="4 6">DSM 338</strain>
    </source>
</reference>
<feature type="region of interest" description="Disordered" evidence="1">
    <location>
        <begin position="198"/>
        <end position="286"/>
    </location>
</feature>